<organism evidence="1">
    <name type="scientific">Bifidobacterium fermentum</name>
    <dbReference type="NCBI Taxonomy" id="3059035"/>
    <lineage>
        <taxon>Bacteria</taxon>
        <taxon>Bacillati</taxon>
        <taxon>Actinomycetota</taxon>
        <taxon>Actinomycetes</taxon>
        <taxon>Bifidobacteriales</taxon>
        <taxon>Bifidobacteriaceae</taxon>
        <taxon>Bifidobacterium</taxon>
    </lineage>
</organism>
<sequence length="124" mass="14000">MHLITDNHGRPLNGTNSFGEPITYAVTWFHHDGTLALLAVYVNEQGDVQTYPLIINLAAYGYYPMPAHTFINSTYLSTITPLIEQEHVRVDDTIRYGAFNERAIEIEFLIPDIETLADENCGDL</sequence>
<geneLocation type="plasmid" evidence="1">
    <name>unnamed1</name>
</geneLocation>
<dbReference type="AlphaFoldDB" id="A0AB39UF07"/>
<reference evidence="1" key="1">
    <citation type="submission" date="2023-07" db="EMBL/GenBank/DDBJ databases">
        <title>Bifidobacterium aquikefiriaerophilum sp. nov. and Bifidobacterium eccum sp. nov., isolated from water kefir.</title>
        <authorList>
            <person name="Breselge S."/>
            <person name="Bellassi P."/>
            <person name="Barcenilla C."/>
            <person name="Alvarez-Ordonez A."/>
            <person name="Morelli L."/>
            <person name="Cotter P.D."/>
        </authorList>
    </citation>
    <scope>NUCLEOTIDE SEQUENCE</scope>
    <source>
        <strain evidence="1">WK048_4_13</strain>
        <plasmid evidence="1">unnamed1</plasmid>
    </source>
</reference>
<accession>A0AB39UF07</accession>
<gene>
    <name evidence="1" type="ORF">QN217_10940</name>
</gene>
<keyword evidence="1" id="KW-0614">Plasmid</keyword>
<dbReference type="RefSeq" id="WP_369343251.1">
    <property type="nucleotide sequence ID" value="NZ_CP129676.1"/>
</dbReference>
<name>A0AB39UF07_9BIFI</name>
<evidence type="ECO:0000313" key="1">
    <source>
        <dbReference type="EMBL" id="XDS47722.1"/>
    </source>
</evidence>
<dbReference type="EMBL" id="CP129676">
    <property type="protein sequence ID" value="XDS47722.1"/>
    <property type="molecule type" value="Genomic_DNA"/>
</dbReference>
<protein>
    <submittedName>
        <fullName evidence="1">Uncharacterized protein</fullName>
    </submittedName>
</protein>
<proteinExistence type="predicted"/>